<dbReference type="EMBL" id="CP003130">
    <property type="protein sequence ID" value="AEU37539.1"/>
    <property type="molecule type" value="Genomic_DNA"/>
</dbReference>
<evidence type="ECO:0000256" key="5">
    <source>
        <dbReference type="ARBA" id="ARBA00023136"/>
    </source>
</evidence>
<dbReference type="KEGG" id="gma:AciX8_3238"/>
<organism evidence="8 9">
    <name type="scientific">Granulicella mallensis (strain ATCC BAA-1857 / DSM 23137 / MP5ACTX8)</name>
    <dbReference type="NCBI Taxonomy" id="682795"/>
    <lineage>
        <taxon>Bacteria</taxon>
        <taxon>Pseudomonadati</taxon>
        <taxon>Acidobacteriota</taxon>
        <taxon>Terriglobia</taxon>
        <taxon>Terriglobales</taxon>
        <taxon>Acidobacteriaceae</taxon>
        <taxon>Granulicella</taxon>
    </lineage>
</organism>
<dbReference type="InterPro" id="IPR039426">
    <property type="entry name" value="TonB-dep_rcpt-like"/>
</dbReference>
<evidence type="ECO:0000313" key="8">
    <source>
        <dbReference type="EMBL" id="AEU37539.1"/>
    </source>
</evidence>
<evidence type="ECO:0000256" key="1">
    <source>
        <dbReference type="ARBA" id="ARBA00004571"/>
    </source>
</evidence>
<comment type="subcellular location">
    <subcellularLocation>
        <location evidence="1">Cell outer membrane</location>
        <topology evidence="1">Multi-pass membrane protein</topology>
    </subcellularLocation>
</comment>
<dbReference type="InterPro" id="IPR013784">
    <property type="entry name" value="Carb-bd-like_fold"/>
</dbReference>
<keyword evidence="2" id="KW-0813">Transport</keyword>
<dbReference type="GO" id="GO:0015344">
    <property type="term" value="F:siderophore uptake transmembrane transporter activity"/>
    <property type="evidence" value="ECO:0007669"/>
    <property type="project" value="TreeGrafter"/>
</dbReference>
<keyword evidence="5" id="KW-0472">Membrane</keyword>
<evidence type="ECO:0000259" key="7">
    <source>
        <dbReference type="Pfam" id="PF25183"/>
    </source>
</evidence>
<dbReference type="AlphaFoldDB" id="G8NTY3"/>
<dbReference type="eggNOG" id="COG4771">
    <property type="taxonomic scope" value="Bacteria"/>
</dbReference>
<dbReference type="GO" id="GO:0030246">
    <property type="term" value="F:carbohydrate binding"/>
    <property type="evidence" value="ECO:0007669"/>
    <property type="project" value="InterPro"/>
</dbReference>
<dbReference type="STRING" id="682795.AciX8_3238"/>
<gene>
    <name evidence="8" type="ordered locus">AciX8_3238</name>
</gene>
<dbReference type="Gene3D" id="2.60.40.1120">
    <property type="entry name" value="Carboxypeptidase-like, regulatory domain"/>
    <property type="match status" value="1"/>
</dbReference>
<evidence type="ECO:0000256" key="6">
    <source>
        <dbReference type="ARBA" id="ARBA00023237"/>
    </source>
</evidence>
<keyword evidence="3" id="KW-1134">Transmembrane beta strand</keyword>
<dbReference type="Pfam" id="PF25183">
    <property type="entry name" value="OMP_b-brl_4"/>
    <property type="match status" value="1"/>
</dbReference>
<feature type="domain" description="TonB-dependent transporter Oar-like beta-barrel" evidence="7">
    <location>
        <begin position="240"/>
        <end position="1175"/>
    </location>
</feature>
<dbReference type="GO" id="GO:0044718">
    <property type="term" value="P:siderophore transmembrane transport"/>
    <property type="evidence" value="ECO:0007669"/>
    <property type="project" value="TreeGrafter"/>
</dbReference>
<keyword evidence="6" id="KW-0998">Cell outer membrane</keyword>
<evidence type="ECO:0000313" key="9">
    <source>
        <dbReference type="Proteomes" id="UP000007113"/>
    </source>
</evidence>
<sequence>MMVLALMAIQSAVAQEFRATLTGRVTDTSGAVMVKAGVKAVNNATQQSYEGVTTRNGDYYIPYVLPGTYTVSVSAEGFKTEVQDNVLIEASGYRGVNFVLQVGSVADSVTISDAPPLIDTASGSGGTILSQRELESAPLNGRQIYTLLGTTPGSQFTTTSFSNGTGTRGWDVSNAYVVGGGAQGYQQFTLNGTNITEQSTGGKGTWELAPNIDALQEVNVMTSTYDARYGRTGGGTVNMVVKSGSNALHGTMYDYLENGIFNANNFENNLAGLPRQSMHQNQFGATVGGPVIHNKVFFFGSYEGFRESVGLTTLTSVPPAFLRPANGQGVDFTGTGFTVYDPSTTHCSVAGGAIGNCSGSYIRNPFPNDTIPADRINAIGAAVLNLYPLPNINVNSVQNNFIANTPDRTSYNQEMARVDYNTSDAVRWYSLIAYQSGTDFRNTSGFPAPAENGSIDVTHQTVTAAQDMTYTFSPTLLLDLKASYARYAMFSPDGDFADAVDPTTIGLNMPSLPTTSLKQLPEFTTTGGYYPQVVGNVLTSGVYNDIGFNGDVTKELGTQALHFGGEYHMLQHGSPKQAGHANGDFTFGTFATQANPLTRNTIPGVSDGFDVGDMLLGAPTSGGVDWNANAFVFYPTYALYAQDDWRATKALTLNLGIRYDVQVGAQAWHNALNRGMCLTCVNPVTNNSTYQSNLAAAAGALTAAGINPTSLATVTGGLQFAGANGQPKNAYNTSFGNVAPRIGFAYQINSKTVIRGGYGLMYSFGLENGTNSGFSQTTSYTASLNGNITPSGYFASGTPFPSGAQQPAGAAGGLLTAIGNSQSLDFPQRKIPYSHITSLGFQRELPDQMTLDVRFSGNFAYDLRVSTSLNPLSLAQVEQGISNPNLFDRQVTNPYYGVLPATSTIGSSPTIKALTLMLPYSAFGQVSWDAAPLGRNLYDALEVKLNKRLGGPDGVSFQLAYTYSKTMSALNYVNSYPYQDPRVKYEISSFDRTHIFALSDQWNLPIGQGQHFLRNPGRILGGVINQWRFSSILSMQTGFPVSLNNSYYYNCNHSFRPNGGPTLGEYLYNDYSNGTKLGCYSTIPEYALKNLPDRIATLRQPSIPNLDATLQKTFAITKRYNLTFRADAFNLTNSVLFPGPDSNPSDGPPTRLADGGFTGFGTVALNQQNFPRILQFALKLAF</sequence>
<dbReference type="SUPFAM" id="SSF49452">
    <property type="entry name" value="Starch-binding domain-like"/>
    <property type="match status" value="1"/>
</dbReference>
<dbReference type="Proteomes" id="UP000007113">
    <property type="component" value="Chromosome"/>
</dbReference>
<dbReference type="SUPFAM" id="SSF56935">
    <property type="entry name" value="Porins"/>
    <property type="match status" value="1"/>
</dbReference>
<dbReference type="RefSeq" id="WP_014266413.1">
    <property type="nucleotide sequence ID" value="NC_016631.1"/>
</dbReference>
<dbReference type="InterPro" id="IPR036942">
    <property type="entry name" value="Beta-barrel_TonB_sf"/>
</dbReference>
<dbReference type="Pfam" id="PF13620">
    <property type="entry name" value="CarboxypepD_reg"/>
    <property type="match status" value="1"/>
</dbReference>
<keyword evidence="9" id="KW-1185">Reference proteome</keyword>
<dbReference type="GO" id="GO:0009279">
    <property type="term" value="C:cell outer membrane"/>
    <property type="evidence" value="ECO:0007669"/>
    <property type="project" value="UniProtKB-SubCell"/>
</dbReference>
<evidence type="ECO:0000256" key="4">
    <source>
        <dbReference type="ARBA" id="ARBA00022692"/>
    </source>
</evidence>
<dbReference type="PANTHER" id="PTHR30069:SF46">
    <property type="entry name" value="OAR PROTEIN"/>
    <property type="match status" value="1"/>
</dbReference>
<dbReference type="Gene3D" id="2.40.170.20">
    <property type="entry name" value="TonB-dependent receptor, beta-barrel domain"/>
    <property type="match status" value="1"/>
</dbReference>
<evidence type="ECO:0000256" key="2">
    <source>
        <dbReference type="ARBA" id="ARBA00022448"/>
    </source>
</evidence>
<protein>
    <recommendedName>
        <fullName evidence="7">TonB-dependent transporter Oar-like beta-barrel domain-containing protein</fullName>
    </recommendedName>
</protein>
<accession>G8NTY3</accession>
<name>G8NTY3_GRAMM</name>
<keyword evidence="4" id="KW-0812">Transmembrane</keyword>
<dbReference type="InterPro" id="IPR057601">
    <property type="entry name" value="Oar-like_b-barrel"/>
</dbReference>
<proteinExistence type="predicted"/>
<dbReference type="PANTHER" id="PTHR30069">
    <property type="entry name" value="TONB-DEPENDENT OUTER MEMBRANE RECEPTOR"/>
    <property type="match status" value="1"/>
</dbReference>
<reference evidence="8 9" key="1">
    <citation type="submission" date="2011-11" db="EMBL/GenBank/DDBJ databases">
        <title>Complete sequence of Granulicella mallensis MP5ACTX8.</title>
        <authorList>
            <consortium name="US DOE Joint Genome Institute"/>
            <person name="Lucas S."/>
            <person name="Copeland A."/>
            <person name="Lapidus A."/>
            <person name="Cheng J.-F."/>
            <person name="Goodwin L."/>
            <person name="Pitluck S."/>
            <person name="Peters L."/>
            <person name="Lu M."/>
            <person name="Detter J.C."/>
            <person name="Han C."/>
            <person name="Tapia R."/>
            <person name="Land M."/>
            <person name="Hauser L."/>
            <person name="Kyrpides N."/>
            <person name="Ivanova N."/>
            <person name="Mikhailova N."/>
            <person name="Pagani I."/>
            <person name="Rawat S."/>
            <person name="Mannisto M."/>
            <person name="Haggblom M."/>
            <person name="Woyke T."/>
        </authorList>
    </citation>
    <scope>NUCLEOTIDE SEQUENCE [LARGE SCALE GENOMIC DNA]</scope>
    <source>
        <strain evidence="9">ATCC BAA-1857 / DSM 23137 / MP5ACTX8</strain>
    </source>
</reference>
<dbReference type="HOGENOM" id="CLU_006298_0_0_0"/>
<evidence type="ECO:0000256" key="3">
    <source>
        <dbReference type="ARBA" id="ARBA00022452"/>
    </source>
</evidence>